<evidence type="ECO:0000256" key="10">
    <source>
        <dbReference type="ARBA" id="ARBA00023069"/>
    </source>
</evidence>
<keyword evidence="11" id="KW-0446">Lipid-binding</keyword>
<dbReference type="FunFam" id="3.30.530.20:FF:000008">
    <property type="entry name" value="START domain containing 10"/>
    <property type="match status" value="1"/>
</dbReference>
<keyword evidence="8" id="KW-0007">Acetylation</keyword>
<evidence type="ECO:0000256" key="6">
    <source>
        <dbReference type="ARBA" id="ARBA00022553"/>
    </source>
</evidence>
<keyword evidence="12" id="KW-0472">Membrane</keyword>
<dbReference type="VEuPathDB" id="AmoebaDB:KM1_186650"/>
<dbReference type="EMBL" id="BDEQ01000001">
    <property type="protein sequence ID" value="GAT97131.1"/>
    <property type="molecule type" value="Genomic_DNA"/>
</dbReference>
<dbReference type="PANTHER" id="PTHR19308">
    <property type="entry name" value="PHOSPHATIDYLCHOLINE TRANSFER PROTEIN"/>
    <property type="match status" value="1"/>
</dbReference>
<evidence type="ECO:0000256" key="15">
    <source>
        <dbReference type="ARBA" id="ARBA00076937"/>
    </source>
</evidence>
<evidence type="ECO:0000256" key="4">
    <source>
        <dbReference type="ARBA" id="ARBA00022448"/>
    </source>
</evidence>
<dbReference type="SUPFAM" id="SSF55961">
    <property type="entry name" value="Bet v1-like"/>
    <property type="match status" value="1"/>
</dbReference>
<organism evidence="18 19">
    <name type="scientific">Entamoeba histolytica</name>
    <dbReference type="NCBI Taxonomy" id="5759"/>
    <lineage>
        <taxon>Eukaryota</taxon>
        <taxon>Amoebozoa</taxon>
        <taxon>Evosea</taxon>
        <taxon>Archamoebae</taxon>
        <taxon>Mastigamoebida</taxon>
        <taxon>Entamoebidae</taxon>
        <taxon>Entamoeba</taxon>
    </lineage>
</organism>
<dbReference type="GO" id="GO:0005829">
    <property type="term" value="C:cytosol"/>
    <property type="evidence" value="ECO:0007669"/>
    <property type="project" value="UniProtKB-ARBA"/>
</dbReference>
<dbReference type="PROSITE" id="PS50848">
    <property type="entry name" value="START"/>
    <property type="match status" value="1"/>
</dbReference>
<dbReference type="InterPro" id="IPR051213">
    <property type="entry name" value="START_lipid_transfer"/>
</dbReference>
<evidence type="ECO:0000256" key="11">
    <source>
        <dbReference type="ARBA" id="ARBA00023121"/>
    </source>
</evidence>
<dbReference type="VEuPathDB" id="AmoebaDB:EHI8A_146580"/>
<dbReference type="InterPro" id="IPR023393">
    <property type="entry name" value="START-like_dom_sf"/>
</dbReference>
<dbReference type="InterPro" id="IPR041951">
    <property type="entry name" value="STARD10_START"/>
</dbReference>
<dbReference type="VEuPathDB" id="AmoebaDB:EHI5A_117740"/>
<dbReference type="Proteomes" id="UP000078387">
    <property type="component" value="Unassembled WGS sequence"/>
</dbReference>
<proteinExistence type="predicted"/>
<reference evidence="18 19" key="1">
    <citation type="submission" date="2016-05" db="EMBL/GenBank/DDBJ databases">
        <title>First whole genome sequencing of Entamoeba histolytica HM1:IMSS-clone-6.</title>
        <authorList>
            <person name="Mukherjee Avik.K."/>
            <person name="Izumyama S."/>
            <person name="Nakada-Tsukui K."/>
            <person name="Nozaki T."/>
        </authorList>
    </citation>
    <scope>NUCLEOTIDE SEQUENCE [LARGE SCALE GENOMIC DNA]</scope>
    <source>
        <strain evidence="18 19">HM1:IMSS clone 6</strain>
    </source>
</reference>
<protein>
    <recommendedName>
        <fullName evidence="14">START domain-containing protein 10</fullName>
    </recommendedName>
    <alternativeName>
        <fullName evidence="15">PCTP-like protein</fullName>
    </alternativeName>
    <alternativeName>
        <fullName evidence="16">StAR-related lipid transfer protein 10</fullName>
    </alternativeName>
</protein>
<evidence type="ECO:0000256" key="8">
    <source>
        <dbReference type="ARBA" id="ARBA00022990"/>
    </source>
</evidence>
<evidence type="ECO:0000256" key="3">
    <source>
        <dbReference type="ARBA" id="ARBA00004496"/>
    </source>
</evidence>
<dbReference type="GO" id="GO:0031514">
    <property type="term" value="C:motile cilium"/>
    <property type="evidence" value="ECO:0007669"/>
    <property type="project" value="UniProtKB-SubCell"/>
</dbReference>
<comment type="caution">
    <text evidence="18">The sequence shown here is derived from an EMBL/GenBank/DDBJ whole genome shotgun (WGS) entry which is preliminary data.</text>
</comment>
<evidence type="ECO:0000256" key="13">
    <source>
        <dbReference type="ARBA" id="ARBA00023273"/>
    </source>
</evidence>
<dbReference type="InterPro" id="IPR002913">
    <property type="entry name" value="START_lipid-bd_dom"/>
</dbReference>
<accession>A0A5K1TVG2</accession>
<evidence type="ECO:0000256" key="2">
    <source>
        <dbReference type="ARBA" id="ARBA00004370"/>
    </source>
</evidence>
<keyword evidence="10" id="KW-0969">Cilium</keyword>
<keyword evidence="7" id="KW-0282">Flagellum</keyword>
<dbReference type="GO" id="GO:0008289">
    <property type="term" value="F:lipid binding"/>
    <property type="evidence" value="ECO:0007669"/>
    <property type="project" value="UniProtKB-KW"/>
</dbReference>
<dbReference type="Pfam" id="PF01852">
    <property type="entry name" value="START"/>
    <property type="match status" value="1"/>
</dbReference>
<gene>
    <name evidence="18" type="ORF">CL6EHI_065350</name>
</gene>
<evidence type="ECO:0000256" key="7">
    <source>
        <dbReference type="ARBA" id="ARBA00022846"/>
    </source>
</evidence>
<name>A0A5K1TVG2_ENTHI</name>
<dbReference type="VEuPathDB" id="AmoebaDB:EHI_065350"/>
<evidence type="ECO:0000259" key="17">
    <source>
        <dbReference type="PROSITE" id="PS50848"/>
    </source>
</evidence>
<feature type="domain" description="START" evidence="17">
    <location>
        <begin position="38"/>
        <end position="224"/>
    </location>
</feature>
<dbReference type="GO" id="GO:0016020">
    <property type="term" value="C:membrane"/>
    <property type="evidence" value="ECO:0007669"/>
    <property type="project" value="UniProtKB-SubCell"/>
</dbReference>
<evidence type="ECO:0000256" key="16">
    <source>
        <dbReference type="ARBA" id="ARBA00080073"/>
    </source>
</evidence>
<dbReference type="OMA" id="NSCIFIY"/>
<dbReference type="PANTHER" id="PTHR19308:SF14">
    <property type="entry name" value="START DOMAIN-CONTAINING PROTEIN"/>
    <property type="match status" value="1"/>
</dbReference>
<comment type="subcellular location">
    <subcellularLocation>
        <location evidence="1">Cell projection</location>
        <location evidence="1">Cilium</location>
        <location evidence="1">Flagellum</location>
    </subcellularLocation>
    <subcellularLocation>
        <location evidence="3">Cytoplasm</location>
    </subcellularLocation>
    <subcellularLocation>
        <location evidence="2">Membrane</location>
    </subcellularLocation>
</comment>
<keyword evidence="5" id="KW-0963">Cytoplasm</keyword>
<evidence type="ECO:0000313" key="19">
    <source>
        <dbReference type="Proteomes" id="UP000078387"/>
    </source>
</evidence>
<evidence type="ECO:0000256" key="1">
    <source>
        <dbReference type="ARBA" id="ARBA00004230"/>
    </source>
</evidence>
<dbReference type="GO" id="GO:0006869">
    <property type="term" value="P:lipid transport"/>
    <property type="evidence" value="ECO:0007669"/>
    <property type="project" value="UniProtKB-KW"/>
</dbReference>
<dbReference type="VEuPathDB" id="AmoebaDB:EHI7A_120720"/>
<dbReference type="Gene3D" id="3.30.530.20">
    <property type="match status" value="1"/>
</dbReference>
<dbReference type="SMART" id="SM00234">
    <property type="entry name" value="START"/>
    <property type="match status" value="1"/>
</dbReference>
<dbReference type="CDD" id="cd08871">
    <property type="entry name" value="START_STARD10-like"/>
    <property type="match status" value="1"/>
</dbReference>
<evidence type="ECO:0000313" key="18">
    <source>
        <dbReference type="EMBL" id="GAT97131.1"/>
    </source>
</evidence>
<keyword evidence="6" id="KW-0597">Phosphoprotein</keyword>
<keyword evidence="13" id="KW-0966">Cell projection</keyword>
<evidence type="ECO:0000256" key="12">
    <source>
        <dbReference type="ARBA" id="ARBA00023136"/>
    </source>
</evidence>
<evidence type="ECO:0000256" key="5">
    <source>
        <dbReference type="ARBA" id="ARBA00022490"/>
    </source>
</evidence>
<dbReference type="AlphaFoldDB" id="A0A5K1TVG2"/>
<keyword evidence="4" id="KW-0813">Transport</keyword>
<evidence type="ECO:0000256" key="9">
    <source>
        <dbReference type="ARBA" id="ARBA00023055"/>
    </source>
</evidence>
<evidence type="ECO:0000256" key="14">
    <source>
        <dbReference type="ARBA" id="ARBA00070345"/>
    </source>
</evidence>
<keyword evidence="9" id="KW-0445">Lipid transport</keyword>
<sequence length="252" mass="29857">MSEWVKKEYGDVFTFTHNEKYPVPTLNEFMEFKKTLDDDEGWTVDQDKNDTKVLFRDAANESVLQIKLKSMALHDIPIDVLHDVIQDPQFRTEWDGSMKEQHLVEQIDENTEIGYYSVKMPFTVANRDWVNMRSWWFNEDKSLYIIMNHSVEHDKAPVDKNFVRAQSLKTGYIIEKTPEGTKLSFFSWNSWNGWIPTWVVNKATKSMIGQVIIDLKKACTKYPEWKKNHCPEEKYWMSEGKVILESKKKQEE</sequence>